<evidence type="ECO:0000313" key="5">
    <source>
        <dbReference type="EMBL" id="MDR6292417.1"/>
    </source>
</evidence>
<reference evidence="5 6" key="1">
    <citation type="submission" date="2023-07" db="EMBL/GenBank/DDBJ databases">
        <title>Sorghum-associated microbial communities from plants grown in Nebraska, USA.</title>
        <authorList>
            <person name="Schachtman D."/>
        </authorList>
    </citation>
    <scope>NUCLEOTIDE SEQUENCE [LARGE SCALE GENOMIC DNA]</scope>
    <source>
        <strain evidence="5 6">584</strain>
    </source>
</reference>
<dbReference type="Gene3D" id="3.40.50.720">
    <property type="entry name" value="NAD(P)-binding Rossmann-like Domain"/>
    <property type="match status" value="1"/>
</dbReference>
<comment type="similarity">
    <text evidence="1">Belongs to the Gfo/Idh/MocA family.</text>
</comment>
<dbReference type="SUPFAM" id="SSF55347">
    <property type="entry name" value="Glyceraldehyde-3-phosphate dehydrogenase-like, C-terminal domain"/>
    <property type="match status" value="1"/>
</dbReference>
<dbReference type="RefSeq" id="WP_309798500.1">
    <property type="nucleotide sequence ID" value="NZ_JAVDPW010000009.1"/>
</dbReference>
<dbReference type="InterPro" id="IPR055170">
    <property type="entry name" value="GFO_IDH_MocA-like_dom"/>
</dbReference>
<dbReference type="SUPFAM" id="SSF51735">
    <property type="entry name" value="NAD(P)-binding Rossmann-fold domains"/>
    <property type="match status" value="1"/>
</dbReference>
<dbReference type="Gene3D" id="3.30.360.10">
    <property type="entry name" value="Dihydrodipicolinate Reductase, domain 2"/>
    <property type="match status" value="1"/>
</dbReference>
<dbReference type="PANTHER" id="PTHR22604">
    <property type="entry name" value="OXIDOREDUCTASES"/>
    <property type="match status" value="1"/>
</dbReference>
<accession>A0ABU1JUX5</accession>
<organism evidence="5 6">
    <name type="scientific">Inquilinus ginsengisoli</name>
    <dbReference type="NCBI Taxonomy" id="363840"/>
    <lineage>
        <taxon>Bacteria</taxon>
        <taxon>Pseudomonadati</taxon>
        <taxon>Pseudomonadota</taxon>
        <taxon>Alphaproteobacteria</taxon>
        <taxon>Rhodospirillales</taxon>
        <taxon>Rhodospirillaceae</taxon>
        <taxon>Inquilinus</taxon>
    </lineage>
</organism>
<evidence type="ECO:0000313" key="6">
    <source>
        <dbReference type="Proteomes" id="UP001262410"/>
    </source>
</evidence>
<keyword evidence="6" id="KW-1185">Reference proteome</keyword>
<feature type="domain" description="GFO/IDH/MocA-like oxidoreductase" evidence="4">
    <location>
        <begin position="133"/>
        <end position="249"/>
    </location>
</feature>
<dbReference type="PANTHER" id="PTHR22604:SF105">
    <property type="entry name" value="TRANS-1,2-DIHYDROBENZENE-1,2-DIOL DEHYDROGENASE"/>
    <property type="match status" value="1"/>
</dbReference>
<sequence>MAVGTIVWGVLGAAKINDKVVPPLTRAPHCRVKAIASRSAGKSAAAAAKYGLPVAYDSYEALLADPEIDAVYIPLPNHLHVEWTIKAVEAGKHVLCEKPIGLNADEAKQLIAARDKSGRRIQEAFMVRTHPQWLRVRELVQDGTIGELRAITGAFTYRNIDPNNIRNKADIGGGGLLDIGCYPITTARFVTGREPRRVVSLLDRDPVFKVDRLGSALLDFDGIQASFVYSTQLPGYQRMHFLGTKGRIEVEIPFNAPNDRPCRLLVDDGSSLFGEGIKPVEIPVCDQYGLAATAFAEAILNKSEQPVPLENTLANMRVIDAVFRSATSGRWETP</sequence>
<proteinExistence type="inferred from homology"/>
<dbReference type="Pfam" id="PF22725">
    <property type="entry name" value="GFO_IDH_MocA_C3"/>
    <property type="match status" value="1"/>
</dbReference>
<dbReference type="Proteomes" id="UP001262410">
    <property type="component" value="Unassembled WGS sequence"/>
</dbReference>
<dbReference type="InterPro" id="IPR036291">
    <property type="entry name" value="NAD(P)-bd_dom_sf"/>
</dbReference>
<protein>
    <submittedName>
        <fullName evidence="5">Dehydrogenase</fullName>
    </submittedName>
</protein>
<gene>
    <name evidence="5" type="ORF">E9232_004957</name>
</gene>
<keyword evidence="2" id="KW-0560">Oxidoreductase</keyword>
<evidence type="ECO:0000259" key="4">
    <source>
        <dbReference type="Pfam" id="PF22725"/>
    </source>
</evidence>
<evidence type="ECO:0000259" key="3">
    <source>
        <dbReference type="Pfam" id="PF01408"/>
    </source>
</evidence>
<dbReference type="EMBL" id="JAVDPW010000009">
    <property type="protein sequence ID" value="MDR6292417.1"/>
    <property type="molecule type" value="Genomic_DNA"/>
</dbReference>
<evidence type="ECO:0000256" key="1">
    <source>
        <dbReference type="ARBA" id="ARBA00010928"/>
    </source>
</evidence>
<dbReference type="Pfam" id="PF01408">
    <property type="entry name" value="GFO_IDH_MocA"/>
    <property type="match status" value="1"/>
</dbReference>
<name>A0ABU1JUX5_9PROT</name>
<dbReference type="InterPro" id="IPR000683">
    <property type="entry name" value="Gfo/Idh/MocA-like_OxRdtase_N"/>
</dbReference>
<feature type="domain" description="Gfo/Idh/MocA-like oxidoreductase N-terminal" evidence="3">
    <location>
        <begin position="8"/>
        <end position="124"/>
    </location>
</feature>
<dbReference type="InterPro" id="IPR050984">
    <property type="entry name" value="Gfo/Idh/MocA_domain"/>
</dbReference>
<comment type="caution">
    <text evidence="5">The sequence shown here is derived from an EMBL/GenBank/DDBJ whole genome shotgun (WGS) entry which is preliminary data.</text>
</comment>
<evidence type="ECO:0000256" key="2">
    <source>
        <dbReference type="ARBA" id="ARBA00023002"/>
    </source>
</evidence>